<keyword evidence="6 11" id="KW-0732">Signal</keyword>
<evidence type="ECO:0000256" key="5">
    <source>
        <dbReference type="ARBA" id="ARBA00022692"/>
    </source>
</evidence>
<dbReference type="Gene3D" id="2.40.160.10">
    <property type="entry name" value="Porin"/>
    <property type="match status" value="1"/>
</dbReference>
<dbReference type="Proteomes" id="UP000001977">
    <property type="component" value="Chromosome"/>
</dbReference>
<keyword evidence="3" id="KW-0813">Transport</keyword>
<dbReference type="InterPro" id="IPR050298">
    <property type="entry name" value="Gram-neg_bact_OMP"/>
</dbReference>
<evidence type="ECO:0000256" key="2">
    <source>
        <dbReference type="ARBA" id="ARBA00011233"/>
    </source>
</evidence>
<comment type="subcellular location">
    <subcellularLocation>
        <location evidence="1">Cell outer membrane</location>
        <topology evidence="1">Multi-pass membrane protein</topology>
    </subcellularLocation>
</comment>
<keyword evidence="7" id="KW-0406">Ion transport</keyword>
<organism evidence="13 14">
    <name type="scientific">Bordetella avium (strain 197N)</name>
    <dbReference type="NCBI Taxonomy" id="360910"/>
    <lineage>
        <taxon>Bacteria</taxon>
        <taxon>Pseudomonadati</taxon>
        <taxon>Pseudomonadota</taxon>
        <taxon>Betaproteobacteria</taxon>
        <taxon>Burkholderiales</taxon>
        <taxon>Alcaligenaceae</taxon>
        <taxon>Bordetella</taxon>
    </lineage>
</organism>
<sequence length="361" mass="38720">VKKTLLGMTCVMGILSGTAQAQSSVTLYGTIDTGVGFQSWKNRSLGVKESQVGTYNGVWESSIWGLKGSEDLGGGNSANFQLEGGFNAYDGKSSSDRLFKKATVGLANTQWGSIKFGRVGNVVQEYASFIAGPDDEENLADITNTFSAAGSNKADNTVVYKSPKIHGMDFAIGYSFNTNGPQSWKNKENVKLITTAMGYSQGPLTLGVGYDRLQSGSWDKDVHSWVAVGAYDFEAVLLGMAVGQDINGRQSALSSYVPNSAFKTWNSGYTRDFKTSSFTINATVPVGAVSSAMVGWSISRASSGFSNAYNLEKRQQNIYSAGYSYNLSKRTSLYAIGAYSTGFAFQNVRGQQVIVGLDHSF</sequence>
<keyword evidence="8" id="KW-0626">Porin</keyword>
<evidence type="ECO:0000256" key="1">
    <source>
        <dbReference type="ARBA" id="ARBA00004571"/>
    </source>
</evidence>
<dbReference type="Pfam" id="PF13609">
    <property type="entry name" value="Porin_4"/>
    <property type="match status" value="1"/>
</dbReference>
<evidence type="ECO:0000256" key="8">
    <source>
        <dbReference type="ARBA" id="ARBA00023114"/>
    </source>
</evidence>
<dbReference type="EMBL" id="AM167904">
    <property type="protein sequence ID" value="CAJ47961.1"/>
    <property type="molecule type" value="Genomic_DNA"/>
</dbReference>
<dbReference type="GO" id="GO:0046930">
    <property type="term" value="C:pore complex"/>
    <property type="evidence" value="ECO:0007669"/>
    <property type="project" value="UniProtKB-KW"/>
</dbReference>
<feature type="non-terminal residue" evidence="13">
    <location>
        <position position="1"/>
    </location>
</feature>
<dbReference type="AlphaFoldDB" id="Q2KZI2"/>
<evidence type="ECO:0000256" key="11">
    <source>
        <dbReference type="SAM" id="SignalP"/>
    </source>
</evidence>
<feature type="domain" description="Porin" evidence="12">
    <location>
        <begin position="11"/>
        <end position="340"/>
    </location>
</feature>
<dbReference type="InterPro" id="IPR023614">
    <property type="entry name" value="Porin_dom_sf"/>
</dbReference>
<dbReference type="PANTHER" id="PTHR34501">
    <property type="entry name" value="PROTEIN YDDL-RELATED"/>
    <property type="match status" value="1"/>
</dbReference>
<gene>
    <name evidence="13" type="ordered locus">BAV0357</name>
</gene>
<dbReference type="KEGG" id="bav:BAV0357"/>
<feature type="signal peptide" evidence="11">
    <location>
        <begin position="1"/>
        <end position="21"/>
    </location>
</feature>
<comment type="subunit">
    <text evidence="2">Homotrimer.</text>
</comment>
<dbReference type="InterPro" id="IPR033900">
    <property type="entry name" value="Gram_neg_porin_domain"/>
</dbReference>
<protein>
    <submittedName>
        <fullName evidence="13">Outer membrane porin protein</fullName>
    </submittedName>
</protein>
<evidence type="ECO:0000256" key="7">
    <source>
        <dbReference type="ARBA" id="ARBA00023065"/>
    </source>
</evidence>
<keyword evidence="9" id="KW-0472">Membrane</keyword>
<dbReference type="GO" id="GO:0006811">
    <property type="term" value="P:monoatomic ion transport"/>
    <property type="evidence" value="ECO:0007669"/>
    <property type="project" value="UniProtKB-KW"/>
</dbReference>
<dbReference type="CDD" id="cd00342">
    <property type="entry name" value="gram_neg_porins"/>
    <property type="match status" value="1"/>
</dbReference>
<evidence type="ECO:0000256" key="4">
    <source>
        <dbReference type="ARBA" id="ARBA00022452"/>
    </source>
</evidence>
<name>Q2KZI2_BORA1</name>
<dbReference type="SUPFAM" id="SSF56935">
    <property type="entry name" value="Porins"/>
    <property type="match status" value="1"/>
</dbReference>
<evidence type="ECO:0000256" key="3">
    <source>
        <dbReference type="ARBA" id="ARBA00022448"/>
    </source>
</evidence>
<reference evidence="13 14" key="1">
    <citation type="journal article" date="2006" name="J. Bacteriol.">
        <title>Comparison of the genome sequence of the poultry pathogen Bordetella avium with those of B. bronchiseptica, B. pertussis, and B. parapertussis reveals extensive diversity in surface structures associated with host interaction.</title>
        <authorList>
            <person name="Sebaihia M."/>
            <person name="Preston A."/>
            <person name="Maskell D.J."/>
            <person name="Kuzmiak H."/>
            <person name="Connell T.D."/>
            <person name="King N.D."/>
            <person name="Orndorff P.E."/>
            <person name="Miyamoto D.M."/>
            <person name="Thomson N.R."/>
            <person name="Harris D."/>
            <person name="Goble A."/>
            <person name="Lord A."/>
            <person name="Murphy L."/>
            <person name="Quail M.A."/>
            <person name="Rutter S."/>
            <person name="Squares R."/>
            <person name="Squares S."/>
            <person name="Woodward J."/>
            <person name="Parkhill J."/>
            <person name="Temple L.M."/>
        </authorList>
    </citation>
    <scope>NUCLEOTIDE SEQUENCE [LARGE SCALE GENOMIC DNA]</scope>
    <source>
        <strain evidence="13 14">197N</strain>
    </source>
</reference>
<dbReference type="eggNOG" id="COG3203">
    <property type="taxonomic scope" value="Bacteria"/>
</dbReference>
<evidence type="ECO:0000256" key="10">
    <source>
        <dbReference type="ARBA" id="ARBA00023237"/>
    </source>
</evidence>
<evidence type="ECO:0000313" key="14">
    <source>
        <dbReference type="Proteomes" id="UP000001977"/>
    </source>
</evidence>
<keyword evidence="14" id="KW-1185">Reference proteome</keyword>
<dbReference type="GO" id="GO:0015288">
    <property type="term" value="F:porin activity"/>
    <property type="evidence" value="ECO:0007669"/>
    <property type="project" value="UniProtKB-KW"/>
</dbReference>
<proteinExistence type="predicted"/>
<evidence type="ECO:0000256" key="9">
    <source>
        <dbReference type="ARBA" id="ARBA00023136"/>
    </source>
</evidence>
<evidence type="ECO:0000259" key="12">
    <source>
        <dbReference type="Pfam" id="PF13609"/>
    </source>
</evidence>
<accession>Q2KZI2</accession>
<feature type="chain" id="PRO_5004212057" evidence="11">
    <location>
        <begin position="22"/>
        <end position="361"/>
    </location>
</feature>
<keyword evidence="5" id="KW-0812">Transmembrane</keyword>
<evidence type="ECO:0000256" key="6">
    <source>
        <dbReference type="ARBA" id="ARBA00022729"/>
    </source>
</evidence>
<evidence type="ECO:0000313" key="13">
    <source>
        <dbReference type="EMBL" id="CAJ47961.1"/>
    </source>
</evidence>
<dbReference type="STRING" id="360910.BAV0357"/>
<dbReference type="HOGENOM" id="CLU_038238_1_2_4"/>
<dbReference type="PANTHER" id="PTHR34501:SF9">
    <property type="entry name" value="MAJOR OUTER MEMBRANE PROTEIN P.IA"/>
    <property type="match status" value="1"/>
</dbReference>
<dbReference type="GO" id="GO:0009279">
    <property type="term" value="C:cell outer membrane"/>
    <property type="evidence" value="ECO:0007669"/>
    <property type="project" value="UniProtKB-SubCell"/>
</dbReference>
<keyword evidence="4" id="KW-1134">Transmembrane beta strand</keyword>
<keyword evidence="10" id="KW-0998">Cell outer membrane</keyword>